<organism evidence="4 5">
    <name type="scientific">Eruca vesicaria subsp. sativa</name>
    <name type="common">Garden rocket</name>
    <name type="synonym">Eruca sativa</name>
    <dbReference type="NCBI Taxonomy" id="29727"/>
    <lineage>
        <taxon>Eukaryota</taxon>
        <taxon>Viridiplantae</taxon>
        <taxon>Streptophyta</taxon>
        <taxon>Embryophyta</taxon>
        <taxon>Tracheophyta</taxon>
        <taxon>Spermatophyta</taxon>
        <taxon>Magnoliopsida</taxon>
        <taxon>eudicotyledons</taxon>
        <taxon>Gunneridae</taxon>
        <taxon>Pentapetalae</taxon>
        <taxon>rosids</taxon>
        <taxon>malvids</taxon>
        <taxon>Brassicales</taxon>
        <taxon>Brassicaceae</taxon>
        <taxon>Brassiceae</taxon>
        <taxon>Eruca</taxon>
    </lineage>
</organism>
<dbReference type="NCBIfam" id="NF047352">
    <property type="entry name" value="P_loop_sacsin"/>
    <property type="match status" value="1"/>
</dbReference>
<feature type="compositionally biased region" description="Polar residues" evidence="1">
    <location>
        <begin position="2554"/>
        <end position="2564"/>
    </location>
</feature>
<keyword evidence="5" id="KW-1185">Reference proteome</keyword>
<feature type="region of interest" description="Disordered" evidence="1">
    <location>
        <begin position="2494"/>
        <end position="2530"/>
    </location>
</feature>
<feature type="compositionally biased region" description="Polar residues" evidence="1">
    <location>
        <begin position="91"/>
        <end position="108"/>
    </location>
</feature>
<feature type="region of interest" description="Disordered" evidence="1">
    <location>
        <begin position="115"/>
        <end position="207"/>
    </location>
</feature>
<evidence type="ECO:0000259" key="2">
    <source>
        <dbReference type="Pfam" id="PF13020"/>
    </source>
</evidence>
<feature type="domain" description="Sacsin/Nov" evidence="3">
    <location>
        <begin position="1215"/>
        <end position="1311"/>
    </location>
</feature>
<evidence type="ECO:0000256" key="1">
    <source>
        <dbReference type="SAM" id="MobiDB-lite"/>
    </source>
</evidence>
<feature type="compositionally biased region" description="Gly residues" evidence="1">
    <location>
        <begin position="14"/>
        <end position="25"/>
    </location>
</feature>
<feature type="region of interest" description="Disordered" evidence="1">
    <location>
        <begin position="1"/>
        <end position="30"/>
    </location>
</feature>
<feature type="region of interest" description="Disordered" evidence="1">
    <location>
        <begin position="489"/>
        <end position="529"/>
    </location>
</feature>
<name>A0ABC8KDI0_ERUVS</name>
<feature type="compositionally biased region" description="Basic and acidic residues" evidence="1">
    <location>
        <begin position="159"/>
        <end position="169"/>
    </location>
</feature>
<proteinExistence type="predicted"/>
<dbReference type="InterPro" id="IPR052957">
    <property type="entry name" value="Auxin_embryo_med"/>
</dbReference>
<dbReference type="SUPFAM" id="SSF55874">
    <property type="entry name" value="ATPase domain of HSP90 chaperone/DNA topoisomerase II/histidine kinase"/>
    <property type="match status" value="1"/>
</dbReference>
<dbReference type="InterPro" id="IPR058210">
    <property type="entry name" value="SACS/Nov_dom"/>
</dbReference>
<reference evidence="4 5" key="1">
    <citation type="submission" date="2022-03" db="EMBL/GenBank/DDBJ databases">
        <authorList>
            <person name="Macdonald S."/>
            <person name="Ahmed S."/>
            <person name="Newling K."/>
        </authorList>
    </citation>
    <scope>NUCLEOTIDE SEQUENCE [LARGE SCALE GENOMIC DNA]</scope>
</reference>
<feature type="compositionally biased region" description="Basic and acidic residues" evidence="1">
    <location>
        <begin position="518"/>
        <end position="529"/>
    </location>
</feature>
<accession>A0ABC8KDI0</accession>
<dbReference type="Gene3D" id="3.30.565.10">
    <property type="entry name" value="Histidine kinase-like ATPase, C-terminal domain"/>
    <property type="match status" value="1"/>
</dbReference>
<feature type="domain" description="Protein NO VEIN C-terminal" evidence="2">
    <location>
        <begin position="2622"/>
        <end position="2708"/>
    </location>
</feature>
<dbReference type="Proteomes" id="UP001642260">
    <property type="component" value="Unassembled WGS sequence"/>
</dbReference>
<evidence type="ECO:0000313" key="5">
    <source>
        <dbReference type="Proteomes" id="UP001642260"/>
    </source>
</evidence>
<evidence type="ECO:0000313" key="4">
    <source>
        <dbReference type="EMBL" id="CAH8354931.1"/>
    </source>
</evidence>
<dbReference type="Pfam" id="PF13020">
    <property type="entry name" value="NOV_C"/>
    <property type="match status" value="1"/>
</dbReference>
<dbReference type="PANTHER" id="PTHR32387:SF0">
    <property type="entry name" value="PROTEIN NO VEIN"/>
    <property type="match status" value="1"/>
</dbReference>
<feature type="compositionally biased region" description="Basic and acidic residues" evidence="1">
    <location>
        <begin position="489"/>
        <end position="506"/>
    </location>
</feature>
<evidence type="ECO:0008006" key="6">
    <source>
        <dbReference type="Google" id="ProtNLM"/>
    </source>
</evidence>
<comment type="caution">
    <text evidence="4">The sequence shown here is derived from an EMBL/GenBank/DDBJ whole genome shotgun (WGS) entry which is preliminary data.</text>
</comment>
<evidence type="ECO:0000259" key="3">
    <source>
        <dbReference type="Pfam" id="PF25794"/>
    </source>
</evidence>
<dbReference type="FunFam" id="3.30.565.10:FF:000105">
    <property type="entry name" value="Histidine kinase-DNA gyrase B-and HSP90-like ATPase family protein"/>
    <property type="match status" value="1"/>
</dbReference>
<dbReference type="Pfam" id="PF25794">
    <property type="entry name" value="SACS"/>
    <property type="match status" value="1"/>
</dbReference>
<sequence length="2743" mass="306487">MQGNRDGSWPQGSSGNGGSGRGNGGYLPQATNPLFSNFSLQQPIRYPLTQFPTSYYRPNFPDFSFGNPNFQNLNFNHPQFGGGPNVFLQSHVPSFSLPPSNSDISASQEHGGAGANVFLQSRGPTFSHPPQPPSNNDISASQERGGATDRPSSKRRRKEGTDVCIKEVPKSLPIPTTVGADDSGGSRVHQGGTASSSEKPSPKPKRKVEVLRIDKAVNKTRKAVIAAGESVSSTRVSRSVLEELQADSWRTLGVQMQDVPSLRQLMALEGKVNAFIHCYVGARRIVTLYDLEMAICRNEFVDSFDDLELGPLLQHPLVLLYFPSISSSAGTVQITTEEIISFLDSYLYTYMTRDVKVDEFLNFVASKKSVASKENLGVRIQTLRMHVSYIQDAKRKEGETLKILLTELHQKHNIPSSKKQPQVKSLTISERAESFALHHKDFCGKHTRFDSSSSDDNDNVDYEVQNLKSSDHSSSCPYPSVAEEMKRLGGSDKKRKGDNPSHEKSNSPKSLRRRSTKLQREKAKREIPKSADYSDAKKIFGVDEADFTLDEGALRKFISIWKDPCKELSTSTVVEKMLSFYYLGGSEVRNERAKAMSSFPFVGLLNVAVTSMRRGTCDSIYDTLQLASQSDTTNPCTENQVDDIKPSEDNELNKAQQIMPLKHRGSTAEEITRRLSLHFENDLSGEKHISIFRKLQTCEASLAEQFQVQNFESLGWGEFSTFLEKHMLLLPTQLQRFLARELREEHPLEVHVTENLLTQLLSQASEFAGGNEISKQMVARLLAEQFPTIKFQVVGKDSEECFTEIMSNYKNKSGSKCVLFSSTLLGAEKSLISKHLEESLTVGNTADLGSSPLNDVSSKEVLDVLLRVPFLSDLNSWCHWDLKFAPYAGSLMGCLNDINSKDLLCLVTKDGKIIRTDPSATADSFLEAALQGSAYRTAVQLLSLISLNGRTHLPFSLLKCYAKRAFEVFVDNQSKEMDLDGRSSLGHVRAPVQFSASSDQPIVVEQKPKVGKSDYAASKFLLDCLGYLPGEFCCLAVDVLLSGLRSVVKDAPTRVLSACEHTEQRIMLHDAGLRLGIVEWINDYSNFCSSSMPDSAIVENASSNLDSGAGFVQKLEGPIHTDESCMIVSETPCEDNEPHGSCHTFGGAGDLCNSVVETFTQTAPELHDNPASVIDLIRREEFGLDSSSSGAETSMLQKQHARLGRALQCLSQELYSQDSHFILELVQNADDNKYPEHVEPTLTFILQKTGIVVLNNECGFMPENIQALCDVGRSTKKGSGGYIGKKGIGFKSVFRVSDAPEIHSNGFHFKFDISEGQIGYILPTVVPPHDIESLTSMLSGRALQLKDAKWNTCITLPFRAIESEITTVNHIEPMFSDLHPSLLLFLHRLQCIVYRNMLDDSLLVMRKEVVSKNIVKVSCGENNMTWFVASEKLKSANLRDDVQTTEISIGFTLDMLEDGTYRSCMIQEPVFAFLPLRTYGLKFIIQGDFILTSSREDVDEDSPWNQWLLSEFPGLFVSALRSFCSLPSFNQNLGKAVSSYMQLVPLVGEVHGFFSSLPRSIISRLRTTNCLLLEGDGEQWVPPCKVLRNWNEKIRVLLNDGLLQEHLALGFLDKDIVLSDCLSRALGIEDYGPKTLVQIISSLCHRKDCLQSMGFAWLSSFLTELYIVSRSSGHDNVELGMDKTLMDSLHKIPFIPLSNGSFTSLDEGAIWLHHETSGSDVGDVFEAFPMLYGNLRTVDHSFLLATSVDGKSTADYLINMLSVIGIQKLSAHEIIKVHILPAFEAKNDCTPEGLMVDYLCFVMTHLRSSCHVCQRERNYIISELRSKALILSNYGLKQLGEASIHFGEEFGNQVNMKKLTKTLDISWHVVDGTYLKHPASKLYACGVKEWREFFQEVGISDFVKVVQVEKSIAEFYTVSRCETYDTNLLSPGLAVIDWESPELVDLLALLHKGNGREGCKYLLEVIDRLWDNCYHDKATINYSSGTHGVIRSSESSFMRAICVSQWIVSSMDNKLHLSKDLYHDCDDVRSILGMNAPYAVPKVTSVKLINDIGFKTKVCLDDALEILETWVHYGNSFKSSISQITRFYKFLWNEMADSKQKIIENLNALPFVFVPYQTGSWQNDMISGIFLSHNDVYWNDSAGVLDEIKEISSQISSVVESLRRKTLCNIYPGLHDFFVNGCGVPETPSFEEYLKILGQFAHYVSPSCAAKAVFKIFLKWSDDLKSGKSAEDVVHFKEKLSELNYTVLPTESDKWISLHSSFGLVCWCDDEKLKKRFKKKDNIQFIYFGENTDEEQEVLLTKVSVLMHSLGIPCISEVVQREAKYEGLQDNSVTVSLVNWSLPYAQRYIFTLHHEKYTQTKKTVYSQVKRLRVFVVEKLCYKNVIPEYGIFSKKEFKCSSLLQDIALYTTPCLDSHSLFMELSRLFFNGVPDLHLANFLHLIKTMAESGLSEHQMESFIVNSQKVQKIPDGEKIWSLKSALKAKKKAGISLSWLPSSSKGRHGSSEPLVDDSKQVLATGQASSSEEDVAESLQVQIPIQTADTNLVAGYDNSAGTSSLASQPNPLYSMHMESGSSSGNQAAFNLNPNLHGWNNSFSADFSERDQLHTGTPWAAQAQQTGKKGEEIAYRYFAATYDKEAKVRWVNEQSETGLPYDLLIENEGGKLEYVEVKATVSSRKDYFNLTVSEWQFANEKGESYIIAHVLLGNSNAILTQHRNPVKLCKEGQLRLLILMPNKRNEVNVSF</sequence>
<dbReference type="PANTHER" id="PTHR32387">
    <property type="entry name" value="WU:FJ29H11"/>
    <property type="match status" value="1"/>
</dbReference>
<gene>
    <name evidence="4" type="ORF">ERUC_LOCUS20686</name>
</gene>
<dbReference type="InterPro" id="IPR036890">
    <property type="entry name" value="HATPase_C_sf"/>
</dbReference>
<protein>
    <recommendedName>
        <fullName evidence="6">Protein NO VEIN C-terminal domain-containing protein</fullName>
    </recommendedName>
</protein>
<dbReference type="InterPro" id="IPR024975">
    <property type="entry name" value="NOV_C"/>
</dbReference>
<feature type="region of interest" description="Disordered" evidence="1">
    <location>
        <begin position="91"/>
        <end position="110"/>
    </location>
</feature>
<feature type="region of interest" description="Disordered" evidence="1">
    <location>
        <begin position="2554"/>
        <end position="2580"/>
    </location>
</feature>
<dbReference type="EMBL" id="CAKOAT010200377">
    <property type="protein sequence ID" value="CAH8354931.1"/>
    <property type="molecule type" value="Genomic_DNA"/>
</dbReference>